<dbReference type="EMBL" id="JACGWM010001750">
    <property type="protein sequence ID" value="KAL0288357.1"/>
    <property type="molecule type" value="Genomic_DNA"/>
</dbReference>
<reference evidence="1" key="2">
    <citation type="journal article" date="2024" name="Plant">
        <title>Genomic evolution and insights into agronomic trait innovations of Sesamum species.</title>
        <authorList>
            <person name="Miao H."/>
            <person name="Wang L."/>
            <person name="Qu L."/>
            <person name="Liu H."/>
            <person name="Sun Y."/>
            <person name="Le M."/>
            <person name="Wang Q."/>
            <person name="Wei S."/>
            <person name="Zheng Y."/>
            <person name="Lin W."/>
            <person name="Duan Y."/>
            <person name="Cao H."/>
            <person name="Xiong S."/>
            <person name="Wang X."/>
            <person name="Wei L."/>
            <person name="Li C."/>
            <person name="Ma Q."/>
            <person name="Ju M."/>
            <person name="Zhao R."/>
            <person name="Li G."/>
            <person name="Mu C."/>
            <person name="Tian Q."/>
            <person name="Mei H."/>
            <person name="Zhang T."/>
            <person name="Gao T."/>
            <person name="Zhang H."/>
        </authorList>
    </citation>
    <scope>NUCLEOTIDE SEQUENCE</scope>
    <source>
        <strain evidence="1">KEN8</strain>
    </source>
</reference>
<dbReference type="AlphaFoldDB" id="A0AAW2J1P9"/>
<comment type="caution">
    <text evidence="1">The sequence shown here is derived from an EMBL/GenBank/DDBJ whole genome shotgun (WGS) entry which is preliminary data.</text>
</comment>
<sequence>MRLLMSLKCQRSQPPLAMLRVIIHSGVMNNVWIRRRGWFFYAVGSSYFASYHEGVPDDGTRSVLMDAGTSSYVYDSGGQYDYDESELADVDRHISEQIYDRISQWANRILLSEHTLPRDYYSTKKLVNNLGLPVEKIHTCKNGCMYWKDDIDLEYCKFYGDGRYKPARGRDPHKKKSLYAVLKYLPMTPRLQRLYSSRATAEHMTWHATHQTAEGSMCHPSDADV</sequence>
<name>A0AAW2J1P9_9LAMI</name>
<dbReference type="PANTHER" id="PTHR10775:SF185">
    <property type="entry name" value="OS08G0208400 PROTEIN"/>
    <property type="match status" value="1"/>
</dbReference>
<evidence type="ECO:0000313" key="1">
    <source>
        <dbReference type="EMBL" id="KAL0288357.1"/>
    </source>
</evidence>
<dbReference type="PANTHER" id="PTHR10775">
    <property type="entry name" value="OS08G0208400 PROTEIN"/>
    <property type="match status" value="1"/>
</dbReference>
<accession>A0AAW2J1P9</accession>
<organism evidence="1">
    <name type="scientific">Sesamum calycinum</name>
    <dbReference type="NCBI Taxonomy" id="2727403"/>
    <lineage>
        <taxon>Eukaryota</taxon>
        <taxon>Viridiplantae</taxon>
        <taxon>Streptophyta</taxon>
        <taxon>Embryophyta</taxon>
        <taxon>Tracheophyta</taxon>
        <taxon>Spermatophyta</taxon>
        <taxon>Magnoliopsida</taxon>
        <taxon>eudicotyledons</taxon>
        <taxon>Gunneridae</taxon>
        <taxon>Pentapetalae</taxon>
        <taxon>asterids</taxon>
        <taxon>lamiids</taxon>
        <taxon>Lamiales</taxon>
        <taxon>Pedaliaceae</taxon>
        <taxon>Sesamum</taxon>
    </lineage>
</organism>
<gene>
    <name evidence="1" type="ORF">Scaly_2733300</name>
</gene>
<protein>
    <submittedName>
        <fullName evidence="1">Uncharacterized protein</fullName>
    </submittedName>
</protein>
<proteinExistence type="predicted"/>
<reference evidence="1" key="1">
    <citation type="submission" date="2020-06" db="EMBL/GenBank/DDBJ databases">
        <authorList>
            <person name="Li T."/>
            <person name="Hu X."/>
            <person name="Zhang T."/>
            <person name="Song X."/>
            <person name="Zhang H."/>
            <person name="Dai N."/>
            <person name="Sheng W."/>
            <person name="Hou X."/>
            <person name="Wei L."/>
        </authorList>
    </citation>
    <scope>NUCLEOTIDE SEQUENCE</scope>
    <source>
        <strain evidence="1">KEN8</strain>
        <tissue evidence="1">Leaf</tissue>
    </source>
</reference>